<feature type="domain" description="GBF1-like tetratricopeptide repeats" evidence="2">
    <location>
        <begin position="73"/>
        <end position="226"/>
    </location>
</feature>
<proteinExistence type="predicted"/>
<dbReference type="PANTHER" id="PTHR10663:SF388">
    <property type="entry name" value="GOLGI-SPECIFIC BREFELDIN A-RESISTANCE GUANINE NUCLEOTIDE EXCHANGE FACTOR 1"/>
    <property type="match status" value="1"/>
</dbReference>
<dbReference type="Pfam" id="PF23325">
    <property type="entry name" value="TPR_28"/>
    <property type="match status" value="1"/>
</dbReference>
<evidence type="ECO:0000313" key="3">
    <source>
        <dbReference type="EMBL" id="MBX62581.1"/>
    </source>
</evidence>
<evidence type="ECO:0000259" key="2">
    <source>
        <dbReference type="Pfam" id="PF23325"/>
    </source>
</evidence>
<organism evidence="3">
    <name type="scientific">Rhizophora mucronata</name>
    <name type="common">Asiatic mangrove</name>
    <dbReference type="NCBI Taxonomy" id="61149"/>
    <lineage>
        <taxon>Eukaryota</taxon>
        <taxon>Viridiplantae</taxon>
        <taxon>Streptophyta</taxon>
        <taxon>Embryophyta</taxon>
        <taxon>Tracheophyta</taxon>
        <taxon>Spermatophyta</taxon>
        <taxon>Magnoliopsida</taxon>
        <taxon>eudicotyledons</taxon>
        <taxon>Gunneridae</taxon>
        <taxon>Pentapetalae</taxon>
        <taxon>rosids</taxon>
        <taxon>fabids</taxon>
        <taxon>Malpighiales</taxon>
        <taxon>Rhizophoraceae</taxon>
        <taxon>Rhizophora</taxon>
    </lineage>
</organism>
<dbReference type="InterPro" id="IPR056604">
    <property type="entry name" value="GBF1-like_TPR"/>
</dbReference>
<sequence length="286" mass="31971">MSNGAHLLPANYVLCVDASRQFAESRVGHVERSVCALDLMADSVDCLIRWFNEAQEAMGEEEATKLSQDIGDMWLRLVQGLCNTCLDPREEVRNHSLLSLQKCLIVVDGIKFPHSLWLQCCDLVIFTMLDNLLEIAQGRSQKEYKNMEGTLVMAIKLLSRLFLQLLNELGKLTTFSKLWLEVLARMEKYMKVKVRGKKSDKLQEIIPELLKNILLVMKTRGVLVQGSAVSNSLWEPTWVHANNIAPSLQSVVFPAQELEQSEHEKGETASVPSSKSVASEGIGTGS</sequence>
<name>A0A2P2Q6I8_RHIMU</name>
<accession>A0A2P2Q6I8</accession>
<protein>
    <submittedName>
        <fullName evidence="3">Pattern formation protein</fullName>
    </submittedName>
</protein>
<evidence type="ECO:0000256" key="1">
    <source>
        <dbReference type="SAM" id="MobiDB-lite"/>
    </source>
</evidence>
<dbReference type="AlphaFoldDB" id="A0A2P2Q6I8"/>
<reference evidence="3" key="1">
    <citation type="submission" date="2018-02" db="EMBL/GenBank/DDBJ databases">
        <title>Rhizophora mucronata_Transcriptome.</title>
        <authorList>
            <person name="Meera S.P."/>
            <person name="Sreeshan A."/>
            <person name="Augustine A."/>
        </authorList>
    </citation>
    <scope>NUCLEOTIDE SEQUENCE</scope>
    <source>
        <tissue evidence="3">Leaf</tissue>
    </source>
</reference>
<dbReference type="PANTHER" id="PTHR10663">
    <property type="entry name" value="GUANYL-NUCLEOTIDE EXCHANGE FACTOR"/>
    <property type="match status" value="1"/>
</dbReference>
<feature type="region of interest" description="Disordered" evidence="1">
    <location>
        <begin position="257"/>
        <end position="286"/>
    </location>
</feature>
<dbReference type="EMBL" id="GGEC01082097">
    <property type="protein sequence ID" value="MBX62581.1"/>
    <property type="molecule type" value="Transcribed_RNA"/>
</dbReference>